<reference evidence="1 2" key="1">
    <citation type="submission" date="2019-11" db="EMBL/GenBank/DDBJ databases">
        <title>Characterization of Elizabethkingia argenteiflava sp. nov., isolated from inner surface of Soybean Pods.</title>
        <authorList>
            <person name="Mo S."/>
        </authorList>
    </citation>
    <scope>NUCLEOTIDE SEQUENCE [LARGE SCALE GENOMIC DNA]</scope>
    <source>
        <strain evidence="1 2">YB22</strain>
    </source>
</reference>
<dbReference type="AlphaFoldDB" id="A0A845PTN5"/>
<gene>
    <name evidence="1" type="ORF">GNY06_09470</name>
</gene>
<accession>A0A845PTN5</accession>
<keyword evidence="2" id="KW-1185">Reference proteome</keyword>
<dbReference type="Proteomes" id="UP000553459">
    <property type="component" value="Unassembled WGS sequence"/>
</dbReference>
<organism evidence="1 2">
    <name type="scientific">Elizabethkingia argenteiflava</name>
    <dbReference type="NCBI Taxonomy" id="2681556"/>
    <lineage>
        <taxon>Bacteria</taxon>
        <taxon>Pseudomonadati</taxon>
        <taxon>Bacteroidota</taxon>
        <taxon>Flavobacteriia</taxon>
        <taxon>Flavobacteriales</taxon>
        <taxon>Weeksellaceae</taxon>
        <taxon>Elizabethkingia</taxon>
    </lineage>
</organism>
<sequence>LKDIKHLYQNCTILGDKGDLSIDYQRDLFTYNQINKEVPMRKNQHGYNPQPYIFRK</sequence>
<protein>
    <submittedName>
        <fullName evidence="1">IS982 family transposase</fullName>
    </submittedName>
</protein>
<evidence type="ECO:0000313" key="2">
    <source>
        <dbReference type="Proteomes" id="UP000553459"/>
    </source>
</evidence>
<proteinExistence type="predicted"/>
<evidence type="ECO:0000313" key="1">
    <source>
        <dbReference type="EMBL" id="NAW51599.1"/>
    </source>
</evidence>
<feature type="non-terminal residue" evidence="1">
    <location>
        <position position="1"/>
    </location>
</feature>
<comment type="caution">
    <text evidence="1">The sequence shown here is derived from an EMBL/GenBank/DDBJ whole genome shotgun (WGS) entry which is preliminary data.</text>
</comment>
<dbReference type="EMBL" id="JAAABJ010000570">
    <property type="protein sequence ID" value="NAW51599.1"/>
    <property type="molecule type" value="Genomic_DNA"/>
</dbReference>
<name>A0A845PTN5_9FLAO</name>